<evidence type="ECO:0000313" key="8">
    <source>
        <dbReference type="EMBL" id="SEP45693.1"/>
    </source>
</evidence>
<dbReference type="Pfam" id="PF04024">
    <property type="entry name" value="PspC"/>
    <property type="match status" value="1"/>
</dbReference>
<evidence type="ECO:0000256" key="6">
    <source>
        <dbReference type="SAM" id="Phobius"/>
    </source>
</evidence>
<dbReference type="Proteomes" id="UP000198847">
    <property type="component" value="Unassembled WGS sequence"/>
</dbReference>
<dbReference type="RefSeq" id="WP_091751773.1">
    <property type="nucleotide sequence ID" value="NZ_FODY01000036.1"/>
</dbReference>
<keyword evidence="9" id="KW-1185">Reference proteome</keyword>
<dbReference type="AlphaFoldDB" id="A0A1H8Y117"/>
<dbReference type="PANTHER" id="PTHR33885">
    <property type="entry name" value="PHAGE SHOCK PROTEIN C"/>
    <property type="match status" value="1"/>
</dbReference>
<evidence type="ECO:0000256" key="3">
    <source>
        <dbReference type="ARBA" id="ARBA00022692"/>
    </source>
</evidence>
<reference evidence="8 9" key="1">
    <citation type="submission" date="2016-10" db="EMBL/GenBank/DDBJ databases">
        <authorList>
            <person name="de Groot N.N."/>
        </authorList>
    </citation>
    <scope>NUCLEOTIDE SEQUENCE [LARGE SCALE GENOMIC DNA]</scope>
    <source>
        <strain evidence="8 9">DSM 13305</strain>
    </source>
</reference>
<dbReference type="EMBL" id="FODY01000036">
    <property type="protein sequence ID" value="SEP45693.1"/>
    <property type="molecule type" value="Genomic_DNA"/>
</dbReference>
<dbReference type="OrthoDB" id="9815286at2"/>
<keyword evidence="2" id="KW-1003">Cell membrane</keyword>
<dbReference type="InterPro" id="IPR007168">
    <property type="entry name" value="Phageshock_PspC_N"/>
</dbReference>
<dbReference type="InterPro" id="IPR052027">
    <property type="entry name" value="PspC"/>
</dbReference>
<feature type="transmembrane region" description="Helical" evidence="6">
    <location>
        <begin position="64"/>
        <end position="87"/>
    </location>
</feature>
<accession>A0A1H8Y117</accession>
<dbReference type="STRING" id="112903.SAMN04490178_13616"/>
<name>A0A1H8Y117_9FIRM</name>
<sequence>MVWVIRVGAYLFSGLTIWQFMQSNTTGGGPVHRPLAIDQAHAMILGVCAGVSNYTGVDVSLIRLVWVLAGLYRGAGVVLYILAFFIMPLAS</sequence>
<evidence type="ECO:0000313" key="9">
    <source>
        <dbReference type="Proteomes" id="UP000198847"/>
    </source>
</evidence>
<organism evidence="8 9">
    <name type="scientific">Propionispora vibrioides</name>
    <dbReference type="NCBI Taxonomy" id="112903"/>
    <lineage>
        <taxon>Bacteria</taxon>
        <taxon>Bacillati</taxon>
        <taxon>Bacillota</taxon>
        <taxon>Negativicutes</taxon>
        <taxon>Selenomonadales</taxon>
        <taxon>Sporomusaceae</taxon>
        <taxon>Propionispora</taxon>
    </lineage>
</organism>
<evidence type="ECO:0000256" key="5">
    <source>
        <dbReference type="ARBA" id="ARBA00023136"/>
    </source>
</evidence>
<keyword evidence="5 6" id="KW-0472">Membrane</keyword>
<feature type="domain" description="Phage shock protein PspC N-terminal" evidence="7">
    <location>
        <begin position="38"/>
        <end position="89"/>
    </location>
</feature>
<evidence type="ECO:0000256" key="2">
    <source>
        <dbReference type="ARBA" id="ARBA00022475"/>
    </source>
</evidence>
<keyword evidence="4 6" id="KW-1133">Transmembrane helix</keyword>
<comment type="subcellular location">
    <subcellularLocation>
        <location evidence="1">Cell membrane</location>
        <topology evidence="1">Single-pass membrane protein</topology>
    </subcellularLocation>
</comment>
<keyword evidence="3 6" id="KW-0812">Transmembrane</keyword>
<gene>
    <name evidence="8" type="ORF">SAMN04490178_13616</name>
</gene>
<evidence type="ECO:0000256" key="1">
    <source>
        <dbReference type="ARBA" id="ARBA00004162"/>
    </source>
</evidence>
<evidence type="ECO:0000259" key="7">
    <source>
        <dbReference type="Pfam" id="PF04024"/>
    </source>
</evidence>
<dbReference type="PANTHER" id="PTHR33885:SF3">
    <property type="entry name" value="PHAGE SHOCK PROTEIN C"/>
    <property type="match status" value="1"/>
</dbReference>
<protein>
    <submittedName>
        <fullName evidence="8">Phage shock protein PspC (Stress-responsive transcriptional regulator)</fullName>
    </submittedName>
</protein>
<proteinExistence type="predicted"/>
<dbReference type="GO" id="GO:0005886">
    <property type="term" value="C:plasma membrane"/>
    <property type="evidence" value="ECO:0007669"/>
    <property type="project" value="UniProtKB-SubCell"/>
</dbReference>
<evidence type="ECO:0000256" key="4">
    <source>
        <dbReference type="ARBA" id="ARBA00022989"/>
    </source>
</evidence>